<evidence type="ECO:0000256" key="3">
    <source>
        <dbReference type="ARBA" id="ARBA00022989"/>
    </source>
</evidence>
<dbReference type="GO" id="GO:0016020">
    <property type="term" value="C:membrane"/>
    <property type="evidence" value="ECO:0007669"/>
    <property type="project" value="UniProtKB-SubCell"/>
</dbReference>
<evidence type="ECO:0000256" key="1">
    <source>
        <dbReference type="ARBA" id="ARBA00004141"/>
    </source>
</evidence>
<feature type="transmembrane region" description="Helical" evidence="6">
    <location>
        <begin position="28"/>
        <end position="45"/>
    </location>
</feature>
<dbReference type="OrthoDB" id="88184at2"/>
<keyword evidence="4 6" id="KW-0472">Membrane</keyword>
<gene>
    <name evidence="7" type="ORF">BVG16_01700</name>
</gene>
<name>A0A1T2XMN6_9BACL</name>
<proteinExistence type="inferred from homology"/>
<dbReference type="EMBL" id="MSZX01000001">
    <property type="protein sequence ID" value="OPA81078.1"/>
    <property type="molecule type" value="Genomic_DNA"/>
</dbReference>
<evidence type="ECO:0000256" key="6">
    <source>
        <dbReference type="SAM" id="Phobius"/>
    </source>
</evidence>
<feature type="transmembrane region" description="Helical" evidence="6">
    <location>
        <begin position="5"/>
        <end position="22"/>
    </location>
</feature>
<protein>
    <submittedName>
        <fullName evidence="7">Holin</fullName>
    </submittedName>
</protein>
<feature type="transmembrane region" description="Helical" evidence="6">
    <location>
        <begin position="80"/>
        <end position="97"/>
    </location>
</feature>
<evidence type="ECO:0000313" key="7">
    <source>
        <dbReference type="EMBL" id="OPA81078.1"/>
    </source>
</evidence>
<comment type="subcellular location">
    <subcellularLocation>
        <location evidence="1">Membrane</location>
        <topology evidence="1">Multi-pass membrane protein</topology>
    </subcellularLocation>
</comment>
<evidence type="ECO:0000313" key="8">
    <source>
        <dbReference type="Proteomes" id="UP000190188"/>
    </source>
</evidence>
<dbReference type="AlphaFoldDB" id="A0A1T2XMN6"/>
<reference evidence="7 8" key="1">
    <citation type="submission" date="2017-01" db="EMBL/GenBank/DDBJ databases">
        <title>Genome analysis of Paenibacillus selenitrireducens ES3-24.</title>
        <authorList>
            <person name="Xu D."/>
            <person name="Yao R."/>
            <person name="Zheng S."/>
        </authorList>
    </citation>
    <scope>NUCLEOTIDE SEQUENCE [LARGE SCALE GENOMIC DNA]</scope>
    <source>
        <strain evidence="7 8">ES3-24</strain>
    </source>
</reference>
<feature type="transmembrane region" description="Helical" evidence="6">
    <location>
        <begin position="57"/>
        <end position="74"/>
    </location>
</feature>
<sequence length="130" mass="14604">MNQTFFNTMSGVIGAIITFAFGEWSQSLTFFLFAITVDYITGIAASLKEGQGLNSHIGFWGIARKAFMLLIIMLGHQMDLLFQTNMIMAGAVYFYLANELISITENYGRIGLPLPQKIKDIIQILKQKEK</sequence>
<keyword evidence="8" id="KW-1185">Reference proteome</keyword>
<accession>A0A1T2XMN6</accession>
<comment type="similarity">
    <text evidence="5">Belongs to the bacteriophage holin family. Cp-1 holin subfamily.</text>
</comment>
<evidence type="ECO:0000256" key="4">
    <source>
        <dbReference type="ARBA" id="ARBA00023136"/>
    </source>
</evidence>
<keyword evidence="3 6" id="KW-1133">Transmembrane helix</keyword>
<dbReference type="STRING" id="1324314.BVG16_01700"/>
<dbReference type="InterPro" id="IPR006480">
    <property type="entry name" value="Phage_holin_4_1"/>
</dbReference>
<keyword evidence="2 6" id="KW-0812">Transmembrane</keyword>
<evidence type="ECO:0000256" key="2">
    <source>
        <dbReference type="ARBA" id="ARBA00022692"/>
    </source>
</evidence>
<dbReference type="NCBIfam" id="TIGR01593">
    <property type="entry name" value="holin_tox_secr"/>
    <property type="match status" value="1"/>
</dbReference>
<organism evidence="7 8">
    <name type="scientific">Paenibacillus selenitireducens</name>
    <dbReference type="NCBI Taxonomy" id="1324314"/>
    <lineage>
        <taxon>Bacteria</taxon>
        <taxon>Bacillati</taxon>
        <taxon>Bacillota</taxon>
        <taxon>Bacilli</taxon>
        <taxon>Bacillales</taxon>
        <taxon>Paenibacillaceae</taxon>
        <taxon>Paenibacillus</taxon>
    </lineage>
</organism>
<dbReference type="Pfam" id="PF05105">
    <property type="entry name" value="Phage_holin_4_1"/>
    <property type="match status" value="1"/>
</dbReference>
<comment type="caution">
    <text evidence="7">The sequence shown here is derived from an EMBL/GenBank/DDBJ whole genome shotgun (WGS) entry which is preliminary data.</text>
</comment>
<evidence type="ECO:0000256" key="5">
    <source>
        <dbReference type="ARBA" id="ARBA00023600"/>
    </source>
</evidence>
<dbReference type="Proteomes" id="UP000190188">
    <property type="component" value="Unassembled WGS sequence"/>
</dbReference>